<dbReference type="OrthoDB" id="8911478at2"/>
<organism evidence="1 2">
    <name type="scientific">Sulfuriferula multivorans</name>
    <dbReference type="NCBI Taxonomy" id="1559896"/>
    <lineage>
        <taxon>Bacteria</taxon>
        <taxon>Pseudomonadati</taxon>
        <taxon>Pseudomonadota</taxon>
        <taxon>Betaproteobacteria</taxon>
        <taxon>Nitrosomonadales</taxon>
        <taxon>Sulfuricellaceae</taxon>
        <taxon>Sulfuriferula</taxon>
    </lineage>
</organism>
<dbReference type="Proteomes" id="UP000286806">
    <property type="component" value="Unassembled WGS sequence"/>
</dbReference>
<evidence type="ECO:0000313" key="1">
    <source>
        <dbReference type="EMBL" id="GBL45901.1"/>
    </source>
</evidence>
<dbReference type="Pfam" id="PF22295">
    <property type="entry name" value="DUF6967"/>
    <property type="match status" value="1"/>
</dbReference>
<dbReference type="AlphaFoldDB" id="A0A401JE18"/>
<proteinExistence type="predicted"/>
<accession>A0A401JE18</accession>
<reference evidence="1 2" key="1">
    <citation type="journal article" date="2019" name="Front. Microbiol.">
        <title>Genomes of Neutrophilic Sulfur-Oxidizing Chemolithoautotrophs Representing 9 Proteobacterial Species From 8 Genera.</title>
        <authorList>
            <person name="Watanabe T."/>
            <person name="Kojima H."/>
            <person name="Umezawa K."/>
            <person name="Hori C."/>
            <person name="Takasuka T.E."/>
            <person name="Kato Y."/>
            <person name="Fukui M."/>
        </authorList>
    </citation>
    <scope>NUCLEOTIDE SEQUENCE [LARGE SCALE GENOMIC DNA]</scope>
    <source>
        <strain evidence="1 2">TTN</strain>
    </source>
</reference>
<keyword evidence="2" id="KW-1185">Reference proteome</keyword>
<gene>
    <name evidence="1" type="ORF">SFMTTN_1712</name>
</gene>
<dbReference type="EMBL" id="BGOW01000015">
    <property type="protein sequence ID" value="GBL45901.1"/>
    <property type="molecule type" value="Genomic_DNA"/>
</dbReference>
<dbReference type="RefSeq" id="WP_124704709.1">
    <property type="nucleotide sequence ID" value="NZ_BGOW01000015.1"/>
</dbReference>
<sequence length="81" mass="9347">MDAIEIRTLHTLLASPYRQQIELQHVLHQADYVTLRVRIREQKRFTIFDIDEPTARAWGLAMLEWADTLAQSGQVKAGEGK</sequence>
<evidence type="ECO:0000313" key="2">
    <source>
        <dbReference type="Proteomes" id="UP000286806"/>
    </source>
</evidence>
<name>A0A401JE18_9PROT</name>
<comment type="caution">
    <text evidence="1">The sequence shown here is derived from an EMBL/GenBank/DDBJ whole genome shotgun (WGS) entry which is preliminary data.</text>
</comment>
<dbReference type="InterPro" id="IPR054240">
    <property type="entry name" value="DUF6967"/>
</dbReference>
<protein>
    <submittedName>
        <fullName evidence="1">Uncharacterized protein</fullName>
    </submittedName>
</protein>